<evidence type="ECO:0000256" key="1">
    <source>
        <dbReference type="SAM" id="MobiDB-lite"/>
    </source>
</evidence>
<gene>
    <name evidence="2" type="ORF">SAMN04488519_107163</name>
</gene>
<dbReference type="RefSeq" id="WP_175557912.1">
    <property type="nucleotide sequence ID" value="NZ_FOVW01000007.1"/>
</dbReference>
<name>A0A1I5HNE1_9BACT</name>
<organism evidence="2 3">
    <name type="scientific">Algoriphagus ornithinivorans</name>
    <dbReference type="NCBI Taxonomy" id="226506"/>
    <lineage>
        <taxon>Bacteria</taxon>
        <taxon>Pseudomonadati</taxon>
        <taxon>Bacteroidota</taxon>
        <taxon>Cytophagia</taxon>
        <taxon>Cytophagales</taxon>
        <taxon>Cyclobacteriaceae</taxon>
        <taxon>Algoriphagus</taxon>
    </lineage>
</organism>
<evidence type="ECO:0000313" key="2">
    <source>
        <dbReference type="EMBL" id="SFO49832.1"/>
    </source>
</evidence>
<dbReference type="STRING" id="226506.SAMN04488519_107163"/>
<proteinExistence type="predicted"/>
<sequence length="56" mass="6322">MKLSILKTRILSLLALLLFCGVIFVSCGDKKEEKSENNTEQTEKMENPDDEPAITH</sequence>
<keyword evidence="3" id="KW-1185">Reference proteome</keyword>
<protein>
    <submittedName>
        <fullName evidence="2">Uncharacterized protein</fullName>
    </submittedName>
</protein>
<evidence type="ECO:0000313" key="3">
    <source>
        <dbReference type="Proteomes" id="UP000199564"/>
    </source>
</evidence>
<feature type="compositionally biased region" description="Basic and acidic residues" evidence="1">
    <location>
        <begin position="30"/>
        <end position="47"/>
    </location>
</feature>
<accession>A0A1I5HNE1</accession>
<dbReference type="AlphaFoldDB" id="A0A1I5HNE1"/>
<dbReference type="Proteomes" id="UP000199564">
    <property type="component" value="Unassembled WGS sequence"/>
</dbReference>
<dbReference type="PROSITE" id="PS51257">
    <property type="entry name" value="PROKAR_LIPOPROTEIN"/>
    <property type="match status" value="1"/>
</dbReference>
<dbReference type="EMBL" id="FOVW01000007">
    <property type="protein sequence ID" value="SFO49832.1"/>
    <property type="molecule type" value="Genomic_DNA"/>
</dbReference>
<feature type="region of interest" description="Disordered" evidence="1">
    <location>
        <begin position="30"/>
        <end position="56"/>
    </location>
</feature>
<reference evidence="3" key="1">
    <citation type="submission" date="2016-10" db="EMBL/GenBank/DDBJ databases">
        <authorList>
            <person name="Varghese N."/>
            <person name="Submissions S."/>
        </authorList>
    </citation>
    <scope>NUCLEOTIDE SEQUENCE [LARGE SCALE GENOMIC DNA]</scope>
    <source>
        <strain evidence="3">DSM 15282</strain>
    </source>
</reference>